<feature type="region of interest" description="Disordered" evidence="1">
    <location>
        <begin position="160"/>
        <end position="182"/>
    </location>
</feature>
<dbReference type="AlphaFoldDB" id="A0A0A0J0R1"/>
<dbReference type="RefSeq" id="WP_052110125.1">
    <property type="nucleotide sequence ID" value="NZ_AVPJ01000020.1"/>
</dbReference>
<evidence type="ECO:0000313" key="5">
    <source>
        <dbReference type="Proteomes" id="UP000030002"/>
    </source>
</evidence>
<comment type="caution">
    <text evidence="4">The sequence shown here is derived from an EMBL/GenBank/DDBJ whole genome shotgun (WGS) entry which is preliminary data.</text>
</comment>
<keyword evidence="2" id="KW-0812">Transmembrane</keyword>
<feature type="domain" description="LytR/CpsA/Psr regulator C-terminal" evidence="3">
    <location>
        <begin position="69"/>
        <end position="155"/>
    </location>
</feature>
<dbReference type="Pfam" id="PF13399">
    <property type="entry name" value="LytR_C"/>
    <property type="match status" value="1"/>
</dbReference>
<sequence>MSERELTYEVRHRQQQKRATATILVALLMLFFAFWYAFSYYRASGGDETNVGASACRPFDPKVAVPANTTVNVYNASNKNGLAARTATQLKQRGFAIGKIANDPLKRSVKVVEVRHGPAGKDRAALLTPLGGKGTAQVADKRKDATVDLVLGVGFTDLGKTPTPTGKPMCASPTTSPTSNAG</sequence>
<gene>
    <name evidence="4" type="ORF">N802_09415</name>
</gene>
<evidence type="ECO:0000259" key="3">
    <source>
        <dbReference type="Pfam" id="PF13399"/>
    </source>
</evidence>
<accession>A0A0A0J0R1</accession>
<dbReference type="EMBL" id="AVPJ01000020">
    <property type="protein sequence ID" value="KGN30309.1"/>
    <property type="molecule type" value="Genomic_DNA"/>
</dbReference>
<evidence type="ECO:0000256" key="1">
    <source>
        <dbReference type="SAM" id="MobiDB-lite"/>
    </source>
</evidence>
<evidence type="ECO:0000313" key="4">
    <source>
        <dbReference type="EMBL" id="KGN30309.1"/>
    </source>
</evidence>
<keyword evidence="2" id="KW-0472">Membrane</keyword>
<reference evidence="4 5" key="1">
    <citation type="submission" date="2013-08" db="EMBL/GenBank/DDBJ databases">
        <title>The genome sequence of Knoellia sinensis.</title>
        <authorList>
            <person name="Zhu W."/>
            <person name="Wang G."/>
        </authorList>
    </citation>
    <scope>NUCLEOTIDE SEQUENCE [LARGE SCALE GENOMIC DNA]</scope>
    <source>
        <strain evidence="4 5">KCTC 19936</strain>
    </source>
</reference>
<dbReference type="OrthoDB" id="4864198at2"/>
<dbReference type="Gene3D" id="3.30.70.2390">
    <property type="match status" value="1"/>
</dbReference>
<keyword evidence="5" id="KW-1185">Reference proteome</keyword>
<keyword evidence="2" id="KW-1133">Transmembrane helix</keyword>
<feature type="compositionally biased region" description="Polar residues" evidence="1">
    <location>
        <begin position="172"/>
        <end position="182"/>
    </location>
</feature>
<dbReference type="Proteomes" id="UP000030002">
    <property type="component" value="Unassembled WGS sequence"/>
</dbReference>
<organism evidence="4 5">
    <name type="scientific">Knoellia sinensis KCTC 19936</name>
    <dbReference type="NCBI Taxonomy" id="1385520"/>
    <lineage>
        <taxon>Bacteria</taxon>
        <taxon>Bacillati</taxon>
        <taxon>Actinomycetota</taxon>
        <taxon>Actinomycetes</taxon>
        <taxon>Micrococcales</taxon>
        <taxon>Intrasporangiaceae</taxon>
        <taxon>Knoellia</taxon>
    </lineage>
</organism>
<feature type="transmembrane region" description="Helical" evidence="2">
    <location>
        <begin position="21"/>
        <end position="41"/>
    </location>
</feature>
<dbReference type="InterPro" id="IPR027381">
    <property type="entry name" value="LytR/CpsA/Psr_C"/>
</dbReference>
<name>A0A0A0J0R1_9MICO</name>
<protein>
    <submittedName>
        <fullName evidence="4">Membrane protein</fullName>
    </submittedName>
</protein>
<proteinExistence type="predicted"/>
<dbReference type="STRING" id="1385520.N802_09415"/>
<dbReference type="eggNOG" id="ENOG50336XJ">
    <property type="taxonomic scope" value="Bacteria"/>
</dbReference>
<evidence type="ECO:0000256" key="2">
    <source>
        <dbReference type="SAM" id="Phobius"/>
    </source>
</evidence>